<dbReference type="Pfam" id="PF01368">
    <property type="entry name" value="DHH"/>
    <property type="match status" value="1"/>
</dbReference>
<name>A0ABS6EX40_9CLOT</name>
<reference evidence="3 4" key="1">
    <citation type="submission" date="2021-06" db="EMBL/GenBank/DDBJ databases">
        <authorList>
            <person name="Sun Q."/>
            <person name="Li D."/>
        </authorList>
    </citation>
    <scope>NUCLEOTIDE SEQUENCE [LARGE SCALE GENOMIC DNA]</scope>
    <source>
        <strain evidence="3 4">MSJ-4</strain>
    </source>
</reference>
<dbReference type="PANTHER" id="PTHR47618">
    <property type="entry name" value="BIFUNCTIONAL OLIGORIBONUCLEASE AND PAP PHOSPHATASE NRNA"/>
    <property type="match status" value="1"/>
</dbReference>
<evidence type="ECO:0000313" key="3">
    <source>
        <dbReference type="EMBL" id="MBU5590651.1"/>
    </source>
</evidence>
<dbReference type="Proteomes" id="UP000736583">
    <property type="component" value="Unassembled WGS sequence"/>
</dbReference>
<evidence type="ECO:0000259" key="1">
    <source>
        <dbReference type="Pfam" id="PF01368"/>
    </source>
</evidence>
<evidence type="ECO:0000313" key="4">
    <source>
        <dbReference type="Proteomes" id="UP000736583"/>
    </source>
</evidence>
<feature type="domain" description="DDH" evidence="1">
    <location>
        <begin position="14"/>
        <end position="154"/>
    </location>
</feature>
<gene>
    <name evidence="3" type="ORF">KQI89_02660</name>
</gene>
<dbReference type="Pfam" id="PF02272">
    <property type="entry name" value="DHHA1"/>
    <property type="match status" value="1"/>
</dbReference>
<dbReference type="EMBL" id="JAHLQL010000001">
    <property type="protein sequence ID" value="MBU5590651.1"/>
    <property type="molecule type" value="Genomic_DNA"/>
</dbReference>
<dbReference type="PANTHER" id="PTHR47618:SF1">
    <property type="entry name" value="BIFUNCTIONAL OLIGORIBONUCLEASE AND PAP PHOSPHATASE NRNA"/>
    <property type="match status" value="1"/>
</dbReference>
<accession>A0ABS6EX40</accession>
<proteinExistence type="predicted"/>
<dbReference type="InterPro" id="IPR051319">
    <property type="entry name" value="Oligoribo/pAp-PDE_c-di-AMP_PDE"/>
</dbReference>
<comment type="caution">
    <text evidence="3">The sequence shown here is derived from an EMBL/GenBank/DDBJ whole genome shotgun (WGS) entry which is preliminary data.</text>
</comment>
<dbReference type="InterPro" id="IPR003156">
    <property type="entry name" value="DHHA1_dom"/>
</dbReference>
<keyword evidence="4" id="KW-1185">Reference proteome</keyword>
<organism evidence="3 4">
    <name type="scientific">Clostridium simiarum</name>
    <dbReference type="NCBI Taxonomy" id="2841506"/>
    <lineage>
        <taxon>Bacteria</taxon>
        <taxon>Bacillati</taxon>
        <taxon>Bacillota</taxon>
        <taxon>Clostridia</taxon>
        <taxon>Eubacteriales</taxon>
        <taxon>Clostridiaceae</taxon>
        <taxon>Clostridium</taxon>
    </lineage>
</organism>
<feature type="domain" description="DHHA1" evidence="2">
    <location>
        <begin position="226"/>
        <end position="310"/>
    </location>
</feature>
<protein>
    <submittedName>
        <fullName evidence="3">Bifunctional oligoribonuclease/PAP phosphatase NrnA</fullName>
    </submittedName>
</protein>
<evidence type="ECO:0000259" key="2">
    <source>
        <dbReference type="Pfam" id="PF02272"/>
    </source>
</evidence>
<dbReference type="InterPro" id="IPR001667">
    <property type="entry name" value="DDH_dom"/>
</dbReference>
<sequence length="314" mass="34678">MNRVIQNILHFNSIAITYHQSPDGDALGSALGLMLGLRKLGKDAYIISRDRVPDIYRFLPSAIEVSEDFASPKENTKCLIIVDCGNVERISGNIDISDSRTIINLDHHLSNNEYGDINYVDTSASATGEIIYSLLKGLNVPIDASIAECLYTAIITDTGSFKYPGTTSNTHSIAGDLINTGINFPLIHRRIFENKPLQKLKLYGQLLDKIELFLNDRLAILAINKEQGETLGDNAEIISLQMQIDTIEVGAFLKQVDEGVKVSLRSKEKVDVRKIAESFGGGGHERAAGFLLKDINYIEKAKETIISILEKELI</sequence>